<comment type="caution">
    <text evidence="2">The sequence shown here is derived from an EMBL/GenBank/DDBJ whole genome shotgun (WGS) entry which is preliminary data.</text>
</comment>
<organism evidence="2">
    <name type="scientific">marine sediment metagenome</name>
    <dbReference type="NCBI Taxonomy" id="412755"/>
    <lineage>
        <taxon>unclassified sequences</taxon>
        <taxon>metagenomes</taxon>
        <taxon>ecological metagenomes</taxon>
    </lineage>
</organism>
<dbReference type="InterPro" id="IPR003848">
    <property type="entry name" value="DUF218"/>
</dbReference>
<dbReference type="AlphaFoldDB" id="A0A0F9E4Z3"/>
<gene>
    <name evidence="2" type="ORF">LCGC14_2118470</name>
</gene>
<accession>A0A0F9E4Z3</accession>
<dbReference type="Pfam" id="PF02698">
    <property type="entry name" value="DUF218"/>
    <property type="match status" value="1"/>
</dbReference>
<feature type="domain" description="DUF218" evidence="1">
    <location>
        <begin position="7"/>
        <end position="70"/>
    </location>
</feature>
<name>A0A0F9E4Z3_9ZZZZ</name>
<feature type="non-terminal residue" evidence="2">
    <location>
        <position position="1"/>
    </location>
</feature>
<proteinExistence type="predicted"/>
<evidence type="ECO:0000259" key="1">
    <source>
        <dbReference type="Pfam" id="PF02698"/>
    </source>
</evidence>
<protein>
    <recommendedName>
        <fullName evidence="1">DUF218 domain-containing protein</fullName>
    </recommendedName>
</protein>
<evidence type="ECO:0000313" key="2">
    <source>
        <dbReference type="EMBL" id="KKL69089.1"/>
    </source>
</evidence>
<dbReference type="EMBL" id="LAZR01026326">
    <property type="protein sequence ID" value="KKL69089.1"/>
    <property type="molecule type" value="Genomic_DNA"/>
</dbReference>
<reference evidence="2" key="1">
    <citation type="journal article" date="2015" name="Nature">
        <title>Complex archaea that bridge the gap between prokaryotes and eukaryotes.</title>
        <authorList>
            <person name="Spang A."/>
            <person name="Saw J.H."/>
            <person name="Jorgensen S.L."/>
            <person name="Zaremba-Niedzwiedzka K."/>
            <person name="Martijn J."/>
            <person name="Lind A.E."/>
            <person name="van Eijk R."/>
            <person name="Schleper C."/>
            <person name="Guy L."/>
            <person name="Ettema T.J."/>
        </authorList>
    </citation>
    <scope>NUCLEOTIDE SEQUENCE</scope>
</reference>
<sequence>DMVGEEAFVLVTSAYHMKRSIALFNKHGMDPVPAPTVHYIKKRQSLSPGSFFPSYSNIKYADIIVREKLGITWAKLRGQI</sequence>